<protein>
    <submittedName>
        <fullName evidence="4">Uncharacterized protein</fullName>
    </submittedName>
</protein>
<evidence type="ECO:0000256" key="2">
    <source>
        <dbReference type="SAM" id="MobiDB-lite"/>
    </source>
</evidence>
<evidence type="ECO:0000313" key="4">
    <source>
        <dbReference type="EMBL" id="OTF71201.1"/>
    </source>
</evidence>
<evidence type="ECO:0000256" key="1">
    <source>
        <dbReference type="SAM" id="Coils"/>
    </source>
</evidence>
<reference evidence="4 5" key="1">
    <citation type="submission" date="2017-03" db="EMBL/GenBank/DDBJ databases">
        <title>Genome Survey of Euroglyphus maynei.</title>
        <authorList>
            <person name="Arlian L.G."/>
            <person name="Morgan M.S."/>
            <person name="Rider S.D."/>
        </authorList>
    </citation>
    <scope>NUCLEOTIDE SEQUENCE [LARGE SCALE GENOMIC DNA]</scope>
    <source>
        <strain evidence="4">Arlian Lab</strain>
        <tissue evidence="4">Whole body</tissue>
    </source>
</reference>
<comment type="caution">
    <text evidence="4">The sequence shown here is derived from an EMBL/GenBank/DDBJ whole genome shotgun (WGS) entry which is preliminary data.</text>
</comment>
<evidence type="ECO:0000256" key="3">
    <source>
        <dbReference type="SAM" id="Phobius"/>
    </source>
</evidence>
<dbReference type="EMBL" id="MUJZ01062144">
    <property type="protein sequence ID" value="OTF71201.1"/>
    <property type="molecule type" value="Genomic_DNA"/>
</dbReference>
<keyword evidence="3" id="KW-0812">Transmembrane</keyword>
<accession>A0A1Y3ARY0</accession>
<feature type="non-terminal residue" evidence="4">
    <location>
        <position position="1"/>
    </location>
</feature>
<gene>
    <name evidence="4" type="ORF">BLA29_007552</name>
</gene>
<keyword evidence="1" id="KW-0175">Coiled coil</keyword>
<dbReference type="AlphaFoldDB" id="A0A1Y3ARY0"/>
<feature type="coiled-coil region" evidence="1">
    <location>
        <begin position="10"/>
        <end position="41"/>
    </location>
</feature>
<sequence>PPPPPVVNPLTNDDRQRRKLQEELAANRKRLFNQIEQLKQRQKLHLANLHQVRRMLEASKQARQSKQRSKPNEMDNNVSTIQSPPLMNNDNILTIVTVAAAATITAVIATLLSIKYMF</sequence>
<dbReference type="Proteomes" id="UP000194236">
    <property type="component" value="Unassembled WGS sequence"/>
</dbReference>
<organism evidence="4 5">
    <name type="scientific">Euroglyphus maynei</name>
    <name type="common">Mayne's house dust mite</name>
    <dbReference type="NCBI Taxonomy" id="6958"/>
    <lineage>
        <taxon>Eukaryota</taxon>
        <taxon>Metazoa</taxon>
        <taxon>Ecdysozoa</taxon>
        <taxon>Arthropoda</taxon>
        <taxon>Chelicerata</taxon>
        <taxon>Arachnida</taxon>
        <taxon>Acari</taxon>
        <taxon>Acariformes</taxon>
        <taxon>Sarcoptiformes</taxon>
        <taxon>Astigmata</taxon>
        <taxon>Psoroptidia</taxon>
        <taxon>Analgoidea</taxon>
        <taxon>Pyroglyphidae</taxon>
        <taxon>Pyroglyphinae</taxon>
        <taxon>Euroglyphus</taxon>
    </lineage>
</organism>
<proteinExistence type="predicted"/>
<keyword evidence="5" id="KW-1185">Reference proteome</keyword>
<feature type="region of interest" description="Disordered" evidence="2">
    <location>
        <begin position="57"/>
        <end position="84"/>
    </location>
</feature>
<feature type="transmembrane region" description="Helical" evidence="3">
    <location>
        <begin position="92"/>
        <end position="114"/>
    </location>
</feature>
<feature type="compositionally biased region" description="Polar residues" evidence="2">
    <location>
        <begin position="74"/>
        <end position="84"/>
    </location>
</feature>
<name>A0A1Y3ARY0_EURMA</name>
<evidence type="ECO:0000313" key="5">
    <source>
        <dbReference type="Proteomes" id="UP000194236"/>
    </source>
</evidence>
<keyword evidence="3" id="KW-0472">Membrane</keyword>
<keyword evidence="3" id="KW-1133">Transmembrane helix</keyword>